<gene>
    <name evidence="1" type="ORF">JETT_2098</name>
</gene>
<dbReference type="AlphaFoldDB" id="A0A533QG33"/>
<comment type="caution">
    <text evidence="1">The sequence shown here is derived from an EMBL/GenBank/DDBJ whole genome shotgun (WGS) entry which is preliminary data.</text>
</comment>
<evidence type="ECO:0000313" key="1">
    <source>
        <dbReference type="EMBL" id="TLD41611.1"/>
    </source>
</evidence>
<proteinExistence type="predicted"/>
<organism evidence="1 2">
    <name type="scientific">Candidatus Jettenia ecosi</name>
    <dbReference type="NCBI Taxonomy" id="2494326"/>
    <lineage>
        <taxon>Bacteria</taxon>
        <taxon>Pseudomonadati</taxon>
        <taxon>Planctomycetota</taxon>
        <taxon>Candidatus Brocadiia</taxon>
        <taxon>Candidatus Brocadiales</taxon>
        <taxon>Candidatus Brocadiaceae</taxon>
        <taxon>Candidatus Jettenia</taxon>
    </lineage>
</organism>
<dbReference type="Proteomes" id="UP000319783">
    <property type="component" value="Unassembled WGS sequence"/>
</dbReference>
<evidence type="ECO:0000313" key="2">
    <source>
        <dbReference type="Proteomes" id="UP000319783"/>
    </source>
</evidence>
<accession>A0A533QG33</accession>
<reference evidence="1 2" key="1">
    <citation type="submission" date="2019-04" db="EMBL/GenBank/DDBJ databases">
        <title>Genome of a novel bacterium Candidatus Jettenia ecosi reconstructed from metagenome of an anammox bioreactor.</title>
        <authorList>
            <person name="Mardanov A.V."/>
            <person name="Beletsky A.V."/>
            <person name="Ravin N.V."/>
            <person name="Botchkova E.A."/>
            <person name="Litti Y.V."/>
            <person name="Nozhevnikova A.N."/>
        </authorList>
    </citation>
    <scope>NUCLEOTIDE SEQUENCE [LARGE SCALE GENOMIC DNA]</scope>
    <source>
        <strain evidence="1">J2</strain>
    </source>
</reference>
<sequence length="40" mass="4686">MRIAGGADKLRLSAFFIPFVHSNRHGQTIPVRRFLLKRFM</sequence>
<protein>
    <submittedName>
        <fullName evidence="1">Uncharacterized protein</fullName>
    </submittedName>
</protein>
<name>A0A533QG33_9BACT</name>
<dbReference type="EMBL" id="SULG01000041">
    <property type="protein sequence ID" value="TLD41611.1"/>
    <property type="molecule type" value="Genomic_DNA"/>
</dbReference>